<dbReference type="RefSeq" id="YP_009299669.1">
    <property type="nucleotide sequence ID" value="NC_031201.1"/>
</dbReference>
<evidence type="ECO:0000313" key="5">
    <source>
        <dbReference type="EMBL" id="AJB99540.1"/>
    </source>
</evidence>
<dbReference type="Gene3D" id="2.170.120.12">
    <property type="entry name" value="DNA-directed RNA polymerase, insert domain"/>
    <property type="match status" value="1"/>
</dbReference>
<dbReference type="InterPro" id="IPR036603">
    <property type="entry name" value="RBP11-like"/>
</dbReference>
<dbReference type="InterPro" id="IPR011263">
    <property type="entry name" value="DNA-dir_RNA_pol_RpoA/D/Rpb3"/>
</dbReference>
<sequence>MEKLKLLKSVQIKNSRHYGKFRLSRLKNGQGKLISLVLRQALLTGLVCACFTSAKIKNENRFCIVGVEESIPEIFMNLQGINLKGQFDDLQIPYTTHAIIDLEGPLKVTARDIKFPIDLGLSVVDETRHIANITQPIPFVVKLRIEINSGNSKPETGVPNEEGEEGEEGEQEHSFDAIFTPIRHFETSIQSYEYEGKTVEHLFLEIWTDSTITPYEALVQASRKMICLLRYFLQSEL</sequence>
<gene>
    <name evidence="6" type="primary">rpoA</name>
</gene>
<feature type="region of interest" description="Disordered" evidence="3">
    <location>
        <begin position="151"/>
        <end position="173"/>
    </location>
</feature>
<dbReference type="InterPro" id="IPR036643">
    <property type="entry name" value="RNApol_insert_sf"/>
</dbReference>
<evidence type="ECO:0000313" key="6">
    <source>
        <dbReference type="EMBL" id="AKF43082.1"/>
    </source>
</evidence>
<dbReference type="RefSeq" id="YP_009299627.1">
    <property type="nucleotide sequence ID" value="NC_031201.1"/>
</dbReference>
<evidence type="ECO:0000256" key="2">
    <source>
        <dbReference type="ARBA" id="ARBA00023163"/>
    </source>
</evidence>
<accession>A0A0G2T3S0</accession>
<evidence type="ECO:0000256" key="3">
    <source>
        <dbReference type="SAM" id="MobiDB-lite"/>
    </source>
</evidence>
<keyword evidence="6" id="KW-0934">Plastid</keyword>
<keyword evidence="1" id="KW-0240">DNA-directed RNA polymerase</keyword>
<dbReference type="SUPFAM" id="SSF56553">
    <property type="entry name" value="Insert subdomain of RNA polymerase alpha subunit"/>
    <property type="match status" value="1"/>
</dbReference>
<dbReference type="GO" id="GO:0000428">
    <property type="term" value="C:DNA-directed RNA polymerase complex"/>
    <property type="evidence" value="ECO:0007669"/>
    <property type="project" value="UniProtKB-KW"/>
</dbReference>
<geneLocation type="plastid" evidence="6"/>
<dbReference type="AlphaFoldDB" id="A0A0G2T3S0"/>
<reference evidence="5" key="2">
    <citation type="submission" date="2014-09" db="EMBL/GenBank/DDBJ databases">
        <title>Plastid Genome Evolution in Pelargonium (Geraniaceae).</title>
        <authorList>
            <person name="Weng M.-L."/>
            <person name="Jansen R.K."/>
        </authorList>
    </citation>
    <scope>NUCLEOTIDE SEQUENCE</scope>
</reference>
<dbReference type="GeneID" id="29076944"/>
<feature type="domain" description="DNA-directed RNA polymerase RpoA/D/Rpb3-type" evidence="4">
    <location>
        <begin position="18"/>
        <end position="235"/>
    </location>
</feature>
<dbReference type="EMBL" id="KM527895">
    <property type="protein sequence ID" value="AJB99584.1"/>
    <property type="molecule type" value="Genomic_DNA"/>
</dbReference>
<feature type="compositionally biased region" description="Acidic residues" evidence="3">
    <location>
        <begin position="161"/>
        <end position="170"/>
    </location>
</feature>
<reference evidence="6" key="1">
    <citation type="submission" date="2014-05" db="EMBL/GenBank/DDBJ databases">
        <title>Coevolution between plastid and nuclear genomes in Geraniaceae.</title>
        <authorList>
            <person name="Zhang J."/>
            <person name="Ruhlman T.A."/>
            <person name="Sabir J."/>
            <person name="Blazier J.C."/>
            <person name="Jansen R.K."/>
        </authorList>
    </citation>
    <scope>NUCLEOTIDE SEQUENCE</scope>
</reference>
<evidence type="ECO:0000256" key="1">
    <source>
        <dbReference type="ARBA" id="ARBA00022478"/>
    </source>
</evidence>
<dbReference type="Gene3D" id="3.30.1360.10">
    <property type="entry name" value="RNA polymerase, RBP11-like subunit"/>
    <property type="match status" value="1"/>
</dbReference>
<dbReference type="SUPFAM" id="SSF55257">
    <property type="entry name" value="RBP11-like subunits of RNA polymerase"/>
    <property type="match status" value="1"/>
</dbReference>
<dbReference type="EMBL" id="KJ916558">
    <property type="protein sequence ID" value="AKF43082.1"/>
    <property type="molecule type" value="Genomic_DNA"/>
</dbReference>
<evidence type="ECO:0000259" key="4">
    <source>
        <dbReference type="SMART" id="SM00662"/>
    </source>
</evidence>
<dbReference type="EMBL" id="KM527895">
    <property type="protein sequence ID" value="AJB99540.1"/>
    <property type="molecule type" value="Genomic_DNA"/>
</dbReference>
<keyword evidence="2" id="KW-0804">Transcription</keyword>
<dbReference type="GO" id="GO:0046983">
    <property type="term" value="F:protein dimerization activity"/>
    <property type="evidence" value="ECO:0007669"/>
    <property type="project" value="InterPro"/>
</dbReference>
<dbReference type="GeneID" id="29076890"/>
<name>A0A0G2T3S0_9ROSI</name>
<proteinExistence type="predicted"/>
<dbReference type="GO" id="GO:0003899">
    <property type="term" value="F:DNA-directed RNA polymerase activity"/>
    <property type="evidence" value="ECO:0007669"/>
    <property type="project" value="InterPro"/>
</dbReference>
<organism evidence="6">
    <name type="scientific">Pelargonium myrrhifolium</name>
    <dbReference type="NCBI Taxonomy" id="253081"/>
    <lineage>
        <taxon>Eukaryota</taxon>
        <taxon>Viridiplantae</taxon>
        <taxon>Streptophyta</taxon>
        <taxon>Embryophyta</taxon>
        <taxon>Tracheophyta</taxon>
        <taxon>Spermatophyta</taxon>
        <taxon>Magnoliopsida</taxon>
        <taxon>eudicotyledons</taxon>
        <taxon>Gunneridae</taxon>
        <taxon>Pentapetalae</taxon>
        <taxon>rosids</taxon>
        <taxon>malvids</taxon>
        <taxon>Geraniales</taxon>
        <taxon>Geraniaceae</taxon>
        <taxon>Pelargonium</taxon>
    </lineage>
</organism>
<dbReference type="SMART" id="SM00662">
    <property type="entry name" value="RPOLD"/>
    <property type="match status" value="1"/>
</dbReference>
<keyword evidence="5" id="KW-0150">Chloroplast</keyword>
<dbReference type="GO" id="GO:0006351">
    <property type="term" value="P:DNA-templated transcription"/>
    <property type="evidence" value="ECO:0007669"/>
    <property type="project" value="InterPro"/>
</dbReference>
<protein>
    <submittedName>
        <fullName evidence="6">RNA polymerase alpha subunit</fullName>
    </submittedName>
</protein>